<sequence>MMKFLTSTTKYLLKNSQQLPFRRSISALYITGDKAKNNYAPLQPYMDFEGTFKDLAPLEESIKARKMQINLDEMRVKYTKYLGMQKQIKEVEAEREVLTKS</sequence>
<evidence type="ECO:0000313" key="1">
    <source>
        <dbReference type="EMBL" id="CAD6993758.1"/>
    </source>
</evidence>
<name>A0A811U5X7_CERCA</name>
<dbReference type="OrthoDB" id="24683at2759"/>
<evidence type="ECO:0000313" key="2">
    <source>
        <dbReference type="Proteomes" id="UP000606786"/>
    </source>
</evidence>
<keyword evidence="2" id="KW-1185">Reference proteome</keyword>
<comment type="caution">
    <text evidence="1">The sequence shown here is derived from an EMBL/GenBank/DDBJ whole genome shotgun (WGS) entry which is preliminary data.</text>
</comment>
<accession>A0A811U5X7</accession>
<organism evidence="1 2">
    <name type="scientific">Ceratitis capitata</name>
    <name type="common">Mediterranean fruit fly</name>
    <name type="synonym">Tephritis capitata</name>
    <dbReference type="NCBI Taxonomy" id="7213"/>
    <lineage>
        <taxon>Eukaryota</taxon>
        <taxon>Metazoa</taxon>
        <taxon>Ecdysozoa</taxon>
        <taxon>Arthropoda</taxon>
        <taxon>Hexapoda</taxon>
        <taxon>Insecta</taxon>
        <taxon>Pterygota</taxon>
        <taxon>Neoptera</taxon>
        <taxon>Endopterygota</taxon>
        <taxon>Diptera</taxon>
        <taxon>Brachycera</taxon>
        <taxon>Muscomorpha</taxon>
        <taxon>Tephritoidea</taxon>
        <taxon>Tephritidae</taxon>
        <taxon>Ceratitis</taxon>
        <taxon>Ceratitis</taxon>
    </lineage>
</organism>
<reference evidence="1" key="1">
    <citation type="submission" date="2020-11" db="EMBL/GenBank/DDBJ databases">
        <authorList>
            <person name="Whitehead M."/>
        </authorList>
    </citation>
    <scope>NUCLEOTIDE SEQUENCE</scope>
    <source>
        <strain evidence="1">EGII</strain>
    </source>
</reference>
<proteinExistence type="predicted"/>
<gene>
    <name evidence="1" type="ORF">CCAP1982_LOCUS2557</name>
</gene>
<protein>
    <submittedName>
        <fullName evidence="1">(Mediterranean fruit fly) hypothetical protein</fullName>
    </submittedName>
</protein>
<dbReference type="Proteomes" id="UP000606786">
    <property type="component" value="Unassembled WGS sequence"/>
</dbReference>
<dbReference type="EMBL" id="CAJHJT010000001">
    <property type="protein sequence ID" value="CAD6993758.1"/>
    <property type="molecule type" value="Genomic_DNA"/>
</dbReference>
<dbReference type="AlphaFoldDB" id="A0A811U5X7"/>